<feature type="compositionally biased region" description="Polar residues" evidence="1">
    <location>
        <begin position="254"/>
        <end position="265"/>
    </location>
</feature>
<evidence type="ECO:0000313" key="2">
    <source>
        <dbReference type="EMBL" id="KAK5614422.1"/>
    </source>
</evidence>
<evidence type="ECO:0000313" key="3">
    <source>
        <dbReference type="Proteomes" id="UP001311232"/>
    </source>
</evidence>
<accession>A0AAV9RZK3</accession>
<reference evidence="2 3" key="1">
    <citation type="submission" date="2021-06" db="EMBL/GenBank/DDBJ databases">
        <authorList>
            <person name="Palmer J.M."/>
        </authorList>
    </citation>
    <scope>NUCLEOTIDE SEQUENCE [LARGE SCALE GENOMIC DNA]</scope>
    <source>
        <strain evidence="2 3">MEX-2019</strain>
        <tissue evidence="2">Muscle</tissue>
    </source>
</reference>
<organism evidence="2 3">
    <name type="scientific">Crenichthys baileyi</name>
    <name type="common">White River springfish</name>
    <dbReference type="NCBI Taxonomy" id="28760"/>
    <lineage>
        <taxon>Eukaryota</taxon>
        <taxon>Metazoa</taxon>
        <taxon>Chordata</taxon>
        <taxon>Craniata</taxon>
        <taxon>Vertebrata</taxon>
        <taxon>Euteleostomi</taxon>
        <taxon>Actinopterygii</taxon>
        <taxon>Neopterygii</taxon>
        <taxon>Teleostei</taxon>
        <taxon>Neoteleostei</taxon>
        <taxon>Acanthomorphata</taxon>
        <taxon>Ovalentaria</taxon>
        <taxon>Atherinomorphae</taxon>
        <taxon>Cyprinodontiformes</taxon>
        <taxon>Goodeidae</taxon>
        <taxon>Crenichthys</taxon>
    </lineage>
</organism>
<dbReference type="InterPro" id="IPR051189">
    <property type="entry name" value="Splicing_assoc_domain"/>
</dbReference>
<protein>
    <submittedName>
        <fullName evidence="2">Uncharacterized protein</fullName>
    </submittedName>
</protein>
<evidence type="ECO:0000256" key="1">
    <source>
        <dbReference type="SAM" id="MobiDB-lite"/>
    </source>
</evidence>
<keyword evidence="3" id="KW-1185">Reference proteome</keyword>
<comment type="caution">
    <text evidence="2">The sequence shown here is derived from an EMBL/GenBank/DDBJ whole genome shotgun (WGS) entry which is preliminary data.</text>
</comment>
<dbReference type="Proteomes" id="UP001311232">
    <property type="component" value="Unassembled WGS sequence"/>
</dbReference>
<proteinExistence type="predicted"/>
<dbReference type="AlphaFoldDB" id="A0AAV9RZK3"/>
<feature type="region of interest" description="Disordered" evidence="1">
    <location>
        <begin position="254"/>
        <end position="273"/>
    </location>
</feature>
<gene>
    <name evidence="2" type="ORF">CRENBAI_024335</name>
</gene>
<dbReference type="EMBL" id="JAHHUM010001161">
    <property type="protein sequence ID" value="KAK5614422.1"/>
    <property type="molecule type" value="Genomic_DNA"/>
</dbReference>
<sequence length="322" mass="35467">MPADVFSITAEEQPGENSLERWGCMGVEGQSRHLPDSLERPSPLSHLPLLDVWGDDAGPSGHRLDGQSGLTFSYPDVTQRPLQYGEALYQHISNPPGFSCKQVADTQRAWREGNRGLPEGVVGTSSGAVRTGHTQREGWGGGLHLCAVILHNAGQIRLELTAEDIQLDCSCHSVASIRVPPDAFVFAIATRQKHTTLCLFVETSSTCSSDPGLFTNDEGRQGDDEQSDWFFEGDCGVGLLPNWDSDNTLSLEDRQSSSNFLQPTRRSVKGGGGYHSRLKRLPCSAACCIRQDRKRLPRKSNNVPVFVERLRHFSADHCQRKQ</sequence>
<dbReference type="PANTHER" id="PTHR14195">
    <property type="entry name" value="G PATCH DOMAIN CONTAINING PROTEIN 2"/>
    <property type="match status" value="1"/>
</dbReference>
<name>A0AAV9RZK3_9TELE</name>